<dbReference type="SUPFAM" id="SSF48371">
    <property type="entry name" value="ARM repeat"/>
    <property type="match status" value="1"/>
</dbReference>
<evidence type="ECO:0000313" key="2">
    <source>
        <dbReference type="Proteomes" id="UP000295106"/>
    </source>
</evidence>
<evidence type="ECO:0000313" key="1">
    <source>
        <dbReference type="EMBL" id="TCO97981.1"/>
    </source>
</evidence>
<organism evidence="1 2">
    <name type="scientific">Rubrivivax gelatinosus</name>
    <name type="common">Rhodocyclus gelatinosus</name>
    <name type="synonym">Rhodopseudomonas gelatinosa</name>
    <dbReference type="NCBI Taxonomy" id="28068"/>
    <lineage>
        <taxon>Bacteria</taxon>
        <taxon>Pseudomonadati</taxon>
        <taxon>Pseudomonadota</taxon>
        <taxon>Betaproteobacteria</taxon>
        <taxon>Burkholderiales</taxon>
        <taxon>Sphaerotilaceae</taxon>
        <taxon>Rubrivivax</taxon>
    </lineage>
</organism>
<dbReference type="EMBL" id="SLXD01000019">
    <property type="protein sequence ID" value="TCO97981.1"/>
    <property type="molecule type" value="Genomic_DNA"/>
</dbReference>
<dbReference type="OrthoDB" id="9797162at2"/>
<gene>
    <name evidence="1" type="ORF">EV684_11910</name>
</gene>
<dbReference type="RefSeq" id="WP_132649530.1">
    <property type="nucleotide sequence ID" value="NZ_NRRI01000033.1"/>
</dbReference>
<reference evidence="1 2" key="1">
    <citation type="submission" date="2019-03" db="EMBL/GenBank/DDBJ databases">
        <title>Genomic Encyclopedia of Type Strains, Phase IV (KMG-IV): sequencing the most valuable type-strain genomes for metagenomic binning, comparative biology and taxonomic classification.</title>
        <authorList>
            <person name="Goeker M."/>
        </authorList>
    </citation>
    <scope>NUCLEOTIDE SEQUENCE [LARGE SCALE GENOMIC DNA]</scope>
    <source>
        <strain evidence="1 2">DSM 1709</strain>
    </source>
</reference>
<proteinExistence type="predicted"/>
<name>A0A4R2LV58_RUBGE</name>
<dbReference type="InterPro" id="IPR016024">
    <property type="entry name" value="ARM-type_fold"/>
</dbReference>
<comment type="caution">
    <text evidence="1">The sequence shown here is derived from an EMBL/GenBank/DDBJ whole genome shotgun (WGS) entry which is preliminary data.</text>
</comment>
<dbReference type="AlphaFoldDB" id="A0A4R2LV58"/>
<dbReference type="Gene3D" id="1.25.40.290">
    <property type="entry name" value="ARM repeat domains"/>
    <property type="match status" value="1"/>
</dbReference>
<accession>A0A4R2LV58</accession>
<dbReference type="Pfam" id="PF08713">
    <property type="entry name" value="DNA_alkylation"/>
    <property type="match status" value="1"/>
</dbReference>
<sequence length="363" mass="39626">MAEPFKNLISPALVARMAARLAAAGPGFDAAAFEHRAADGLEALELKARTLQLCAALEATLPADFGAAADRLDAAMSGDDGLEGWALWPVGEYVARRGLGQPERALATLHRLTRRFTAEFAIRPFIVEHPALVCTTLARWAEDPDEHVRRLVSEGTRPRLPWGLRLAALVADPSPSLPLLRRLQDDPSEFVRRSVANHLNDIAKDHPEIVVDWVREHLPGATRERRALLRHASRTLVKKGDAAMLALWGHGEDFVGDAVLELAPPRLAVGETLGLSLTLASRAAVAQRLVVDYLVHHVKADGRRTPKVFKGWQIDLAPGATLALAKRHSMKLVTTRRYFAGAHRVDIQVNGRVVAGAEFDLAL</sequence>
<protein>
    <submittedName>
        <fullName evidence="1">3-methyladenine DNA glycosylase AlkC</fullName>
    </submittedName>
</protein>
<dbReference type="Proteomes" id="UP000295106">
    <property type="component" value="Unassembled WGS sequence"/>
</dbReference>
<dbReference type="InterPro" id="IPR014825">
    <property type="entry name" value="DNA_alkylation"/>
</dbReference>